<keyword evidence="2" id="KW-1185">Reference proteome</keyword>
<organism evidence="1 2">
    <name type="scientific">Streptomyces dioscori</name>
    <dbReference type="NCBI Taxonomy" id="2109333"/>
    <lineage>
        <taxon>Bacteria</taxon>
        <taxon>Bacillati</taxon>
        <taxon>Actinomycetota</taxon>
        <taxon>Actinomycetes</taxon>
        <taxon>Kitasatosporales</taxon>
        <taxon>Streptomycetaceae</taxon>
        <taxon>Streptomyces</taxon>
        <taxon>Streptomyces aurantiacus group</taxon>
    </lineage>
</organism>
<protein>
    <submittedName>
        <fullName evidence="1">Uncharacterized protein</fullName>
    </submittedName>
</protein>
<dbReference type="AlphaFoldDB" id="A0A2P8Q9Q7"/>
<dbReference type="EMBL" id="PYBJ01000007">
    <property type="protein sequence ID" value="PSM42975.1"/>
    <property type="molecule type" value="Genomic_DNA"/>
</dbReference>
<accession>A0A2P8Q9Q7</accession>
<dbReference type="SUPFAM" id="SSF48576">
    <property type="entry name" value="Terpenoid synthases"/>
    <property type="match status" value="1"/>
</dbReference>
<evidence type="ECO:0000313" key="2">
    <source>
        <dbReference type="Proteomes" id="UP000240429"/>
    </source>
</evidence>
<evidence type="ECO:0000313" key="1">
    <source>
        <dbReference type="EMBL" id="PSM42975.1"/>
    </source>
</evidence>
<dbReference type="Gene3D" id="1.10.600.10">
    <property type="entry name" value="Farnesyl Diphosphate Synthase"/>
    <property type="match status" value="1"/>
</dbReference>
<dbReference type="InterPro" id="IPR008949">
    <property type="entry name" value="Isoprenoid_synthase_dom_sf"/>
</dbReference>
<dbReference type="Proteomes" id="UP000240429">
    <property type="component" value="Unassembled WGS sequence"/>
</dbReference>
<reference evidence="1 2" key="1">
    <citation type="submission" date="2018-03" db="EMBL/GenBank/DDBJ databases">
        <title>Streptomyces dioscori sp. nov., a novel endophytic actinobacterium isolated from bulbil of Dioscorea bulbifera L.</title>
        <authorList>
            <person name="Zhikuan W."/>
        </authorList>
    </citation>
    <scope>NUCLEOTIDE SEQUENCE [LARGE SCALE GENOMIC DNA]</scope>
    <source>
        <strain evidence="1 2">A217</strain>
    </source>
</reference>
<comment type="caution">
    <text evidence="1">The sequence shown here is derived from an EMBL/GenBank/DDBJ whole genome shotgun (WGS) entry which is preliminary data.</text>
</comment>
<sequence>MHRAGVEVLDNLSAGRYDATVSGLPVTEAFVTGAACLGVLPIAVLTAQHLPAQFISDWTREFIDTSLQAAEGQLAGTPHHNDQPTRIATLKVHAGQIRATYTRDVAMAARLAGANEKQMREWRVFGALFGALRQIVDDQKKKARESRAGSRHTKSICDQLAVLIDSLVPPGEYKNLIHWMLIVSVAETQTDTETA</sequence>
<gene>
    <name evidence="1" type="ORF">C6Y14_12405</name>
</gene>
<proteinExistence type="predicted"/>
<name>A0A2P8Q9Q7_9ACTN</name>